<feature type="domain" description="C3H1-type" evidence="3">
    <location>
        <begin position="221"/>
        <end position="250"/>
    </location>
</feature>
<organism evidence="4 5">
    <name type="scientific">Passalora fulva</name>
    <name type="common">Tomato leaf mold</name>
    <name type="synonym">Cladosporium fulvum</name>
    <dbReference type="NCBI Taxonomy" id="5499"/>
    <lineage>
        <taxon>Eukaryota</taxon>
        <taxon>Fungi</taxon>
        <taxon>Dikarya</taxon>
        <taxon>Ascomycota</taxon>
        <taxon>Pezizomycotina</taxon>
        <taxon>Dothideomycetes</taxon>
        <taxon>Dothideomycetidae</taxon>
        <taxon>Mycosphaerellales</taxon>
        <taxon>Mycosphaerellaceae</taxon>
        <taxon>Fulvia</taxon>
    </lineage>
</organism>
<accession>A0A9Q8P7C3</accession>
<keyword evidence="5" id="KW-1185">Reference proteome</keyword>
<dbReference type="InterPro" id="IPR000571">
    <property type="entry name" value="Znf_CCCH"/>
</dbReference>
<dbReference type="EMBL" id="CP090166">
    <property type="protein sequence ID" value="UJO15871.1"/>
    <property type="molecule type" value="Genomic_DNA"/>
</dbReference>
<dbReference type="RefSeq" id="XP_047760237.1">
    <property type="nucleotide sequence ID" value="XM_047903693.1"/>
</dbReference>
<keyword evidence="1" id="KW-0862">Zinc</keyword>
<evidence type="ECO:0000259" key="3">
    <source>
        <dbReference type="PROSITE" id="PS50103"/>
    </source>
</evidence>
<protein>
    <recommendedName>
        <fullName evidence="3">C3H1-type domain-containing protein</fullName>
    </recommendedName>
</protein>
<gene>
    <name evidence="4" type="ORF">CLAFUR5_04545</name>
</gene>
<name>A0A9Q8P7C3_PASFU</name>
<dbReference type="GO" id="GO:0008270">
    <property type="term" value="F:zinc ion binding"/>
    <property type="evidence" value="ECO:0007669"/>
    <property type="project" value="UniProtKB-KW"/>
</dbReference>
<feature type="compositionally biased region" description="Low complexity" evidence="2">
    <location>
        <begin position="377"/>
        <end position="393"/>
    </location>
</feature>
<sequence length="532" mass="57332">MSTYNTYTQQPNFMPGMPSAPSVVTAAPGQSRLTYFIARNNGLPVPLIPADELPFSVKLQNVPRVLTPAQAYGLHYCGSAPYSGTTFQVEVDAATSTCMQRSTSQPQNEPSYIRSQANTNTKHFLAPDALARQALNNSTAISSVPSVVTVPKRPVSASETAMSWRRSDPVKPAPAITTSTDATQSVIDAILRSETGAEAAERIGYYPKDSTPPPSGVIPDQEKKEYCTYWILHGDCMYVQQGCRYKHEMPSKEKLHQIGIRHVPRWWQEQNAAIRMVGEKAIVGPLKKPEEWLNMRKGSDTSSETSTATAESKAASGTSVEEELATKQEKPAVPKSKSRSTSPVVPPTRPSSPMDTGKERKPSCDVDLIDFAPLLPTPSSAKAPTPSSTQTTKRSVTISEPSIIKTPELATARTIKSPDSPPKTTKVFVPAGESPEAHIADAKKRERMAAGKASRTPSPSKNVKPGDVKILAKQSSEAKVEGLAASKWASKVDEGATAKETPKRGKSGCRIRRPASSSPAARKKTEAIGEKK</sequence>
<dbReference type="KEGG" id="ffu:CLAFUR5_04545"/>
<dbReference type="PROSITE" id="PS50103">
    <property type="entry name" value="ZF_C3H1"/>
    <property type="match status" value="1"/>
</dbReference>
<evidence type="ECO:0000313" key="5">
    <source>
        <dbReference type="Proteomes" id="UP000756132"/>
    </source>
</evidence>
<feature type="compositionally biased region" description="Basic and acidic residues" evidence="2">
    <location>
        <begin position="523"/>
        <end position="532"/>
    </location>
</feature>
<keyword evidence="1" id="KW-0479">Metal-binding</keyword>
<evidence type="ECO:0000256" key="2">
    <source>
        <dbReference type="SAM" id="MobiDB-lite"/>
    </source>
</evidence>
<feature type="region of interest" description="Disordered" evidence="2">
    <location>
        <begin position="292"/>
        <end position="532"/>
    </location>
</feature>
<evidence type="ECO:0000256" key="1">
    <source>
        <dbReference type="PROSITE-ProRule" id="PRU00723"/>
    </source>
</evidence>
<feature type="compositionally biased region" description="Basic residues" evidence="2">
    <location>
        <begin position="504"/>
        <end position="513"/>
    </location>
</feature>
<proteinExistence type="predicted"/>
<feature type="zinc finger region" description="C3H1-type" evidence="1">
    <location>
        <begin position="221"/>
        <end position="250"/>
    </location>
</feature>
<feature type="compositionally biased region" description="Low complexity" evidence="2">
    <location>
        <begin position="300"/>
        <end position="319"/>
    </location>
</feature>
<reference evidence="4" key="2">
    <citation type="journal article" date="2022" name="Microb. Genom.">
        <title>A chromosome-scale genome assembly of the tomato pathogen Cladosporium fulvum reveals a compartmentalized genome architecture and the presence of a dispensable chromosome.</title>
        <authorList>
            <person name="Zaccaron A.Z."/>
            <person name="Chen L.H."/>
            <person name="Samaras A."/>
            <person name="Stergiopoulos I."/>
        </authorList>
    </citation>
    <scope>NUCLEOTIDE SEQUENCE</scope>
    <source>
        <strain evidence="4">Race5_Kim</strain>
    </source>
</reference>
<dbReference type="Proteomes" id="UP000756132">
    <property type="component" value="Chromosome 4"/>
</dbReference>
<feature type="compositionally biased region" description="Basic and acidic residues" evidence="2">
    <location>
        <begin position="490"/>
        <end position="503"/>
    </location>
</feature>
<dbReference type="AlphaFoldDB" id="A0A9Q8P7C3"/>
<dbReference type="OrthoDB" id="5355510at2759"/>
<reference evidence="4" key="1">
    <citation type="submission" date="2021-12" db="EMBL/GenBank/DDBJ databases">
        <authorList>
            <person name="Zaccaron A."/>
            <person name="Stergiopoulos I."/>
        </authorList>
    </citation>
    <scope>NUCLEOTIDE SEQUENCE</scope>
    <source>
        <strain evidence="4">Race5_Kim</strain>
    </source>
</reference>
<feature type="compositionally biased region" description="Basic and acidic residues" evidence="2">
    <location>
        <begin position="435"/>
        <end position="449"/>
    </location>
</feature>
<dbReference type="GeneID" id="71984423"/>
<keyword evidence="1" id="KW-0863">Zinc-finger</keyword>
<evidence type="ECO:0000313" key="4">
    <source>
        <dbReference type="EMBL" id="UJO15871.1"/>
    </source>
</evidence>